<keyword evidence="3" id="KW-1185">Reference proteome</keyword>
<proteinExistence type="predicted"/>
<evidence type="ECO:0000313" key="2">
    <source>
        <dbReference type="EMBL" id="ELP68499.1"/>
    </source>
</evidence>
<sequence length="78" mass="8089">MGCRGIVSTGLAHRLGHSSNVPEVHAGSGMALQRSINFVPRSSSASPGSKNVAGRTPREARERVGQVLMTSTGDEEAS</sequence>
<protein>
    <submittedName>
        <fullName evidence="2">Uncharacterized protein</fullName>
    </submittedName>
</protein>
<comment type="caution">
    <text evidence="2">The sequence shown here is derived from an EMBL/GenBank/DDBJ whole genome shotgun (WGS) entry which is preliminary data.</text>
</comment>
<organism evidence="2 3">
    <name type="scientific">Streptomyces turgidiscabies (strain Car8)</name>
    <dbReference type="NCBI Taxonomy" id="698760"/>
    <lineage>
        <taxon>Bacteria</taxon>
        <taxon>Bacillati</taxon>
        <taxon>Actinomycetota</taxon>
        <taxon>Actinomycetes</taxon>
        <taxon>Kitasatosporales</taxon>
        <taxon>Streptomycetaceae</taxon>
        <taxon>Streptomyces</taxon>
    </lineage>
</organism>
<gene>
    <name evidence="2" type="ORF">STRTUCAR8_03539</name>
</gene>
<dbReference type="AlphaFoldDB" id="L7FBI3"/>
<evidence type="ECO:0000313" key="3">
    <source>
        <dbReference type="Proteomes" id="UP000010931"/>
    </source>
</evidence>
<name>L7FBI3_STRT8</name>
<feature type="compositionally biased region" description="Polar residues" evidence="1">
    <location>
        <begin position="39"/>
        <end position="49"/>
    </location>
</feature>
<feature type="region of interest" description="Disordered" evidence="1">
    <location>
        <begin position="39"/>
        <end position="78"/>
    </location>
</feature>
<evidence type="ECO:0000256" key="1">
    <source>
        <dbReference type="SAM" id="MobiDB-lite"/>
    </source>
</evidence>
<accession>L7FBI3</accession>
<reference evidence="2 3" key="1">
    <citation type="journal article" date="2011" name="Plasmid">
        <title>Streptomyces turgidiscabies Car8 contains a modular pathogenicity island that shares virulence genes with other actinobacterial plant pathogens.</title>
        <authorList>
            <person name="Huguet-Tapia J.C."/>
            <person name="Badger J.H."/>
            <person name="Loria R."/>
            <person name="Pettis G.S."/>
        </authorList>
    </citation>
    <scope>NUCLEOTIDE SEQUENCE [LARGE SCALE GENOMIC DNA]</scope>
    <source>
        <strain evidence="2 3">Car8</strain>
    </source>
</reference>
<dbReference type="EMBL" id="AEJB01000208">
    <property type="protein sequence ID" value="ELP68499.1"/>
    <property type="molecule type" value="Genomic_DNA"/>
</dbReference>
<dbReference type="Proteomes" id="UP000010931">
    <property type="component" value="Unassembled WGS sequence"/>
</dbReference>